<feature type="transmembrane region" description="Helical" evidence="2">
    <location>
        <begin position="244"/>
        <end position="265"/>
    </location>
</feature>
<feature type="transmembrane region" description="Helical" evidence="2">
    <location>
        <begin position="162"/>
        <end position="186"/>
    </location>
</feature>
<keyword evidence="2" id="KW-0812">Transmembrane</keyword>
<dbReference type="EMBL" id="AF416331">
    <property type="protein sequence ID" value="AAN05274.1"/>
    <property type="molecule type" value="Genomic_DNA"/>
</dbReference>
<protein>
    <submittedName>
        <fullName evidence="3">RC201</fullName>
    </submittedName>
</protein>
<sequence>MTTSAGSLEQTTALQDSLRILRLASPLALIQLAQVAISTTDLIVLGASSTTALAAGALGFAIFNLIRTMGFGVLVGTSNLVARTGDQFAEIFWAAGLTATCNAVIAMGCVAVLGWNLSAFNNDPAVIEQTRHYLWAIAPGYLPLFAFYVCRGVLVGHEKANGLLMVTLCVVALNGFLDVGFMFGRFGLPELGVFGVALSSTLCFLFQAVVTIGLVFRGARYWPVPKSNVITHVPPLLKIGLPTAATYGSEAGFTVVLTIFAGWLGTNALAAHAVLNQLVYVAFMLSVGMSHATSVLISGAGDDTQRRRFGLTGISLGGLIAFVFAILFLLVPNPLAQIFLGDDLSALNVVLLVMPIAALLVPLDFTQNIAIGAVRAVDRAGTGFTLTATIYWVLGVPLAWLLAFPMEIGLSGVWLGNGVGLLGASVALLVLFLRQTGPQDG</sequence>
<keyword evidence="2" id="KW-1133">Transmembrane helix</keyword>
<feature type="transmembrane region" description="Helical" evidence="2">
    <location>
        <begin position="133"/>
        <end position="150"/>
    </location>
</feature>
<feature type="transmembrane region" description="Helical" evidence="2">
    <location>
        <begin position="309"/>
        <end position="332"/>
    </location>
</feature>
<dbReference type="GO" id="GO:0005886">
    <property type="term" value="C:plasma membrane"/>
    <property type="evidence" value="ECO:0007669"/>
    <property type="project" value="TreeGrafter"/>
</dbReference>
<feature type="transmembrane region" description="Helical" evidence="2">
    <location>
        <begin position="20"/>
        <end position="37"/>
    </location>
</feature>
<dbReference type="InterPro" id="IPR002528">
    <property type="entry name" value="MATE_fam"/>
</dbReference>
<feature type="transmembrane region" description="Helical" evidence="2">
    <location>
        <begin position="277"/>
        <end position="297"/>
    </location>
</feature>
<dbReference type="RefSeq" id="WP_011102900.1">
    <property type="nucleotide sequence ID" value="NC_004574.1"/>
</dbReference>
<keyword evidence="2" id="KW-0472">Membrane</keyword>
<feature type="transmembrane region" description="Helical" evidence="2">
    <location>
        <begin position="43"/>
        <end position="66"/>
    </location>
</feature>
<geneLocation type="plasmid" evidence="3">
    <name>pSD25</name>
</geneLocation>
<proteinExistence type="predicted"/>
<feature type="transmembrane region" description="Helical" evidence="2">
    <location>
        <begin position="91"/>
        <end position="113"/>
    </location>
</feature>
<dbReference type="GO" id="GO:0042910">
    <property type="term" value="F:xenobiotic transmembrane transporter activity"/>
    <property type="evidence" value="ECO:0007669"/>
    <property type="project" value="InterPro"/>
</dbReference>
<dbReference type="NCBIfam" id="TIGR00797">
    <property type="entry name" value="matE"/>
    <property type="match status" value="1"/>
</dbReference>
<feature type="transmembrane region" description="Helical" evidence="2">
    <location>
        <begin position="384"/>
        <end position="406"/>
    </location>
</feature>
<feature type="transmembrane region" description="Helical" evidence="2">
    <location>
        <begin position="192"/>
        <end position="216"/>
    </location>
</feature>
<name>Q8KVY9_9RHOB</name>
<organism evidence="3">
    <name type="scientific">Ruegeria sp. PR1b</name>
    <dbReference type="NCBI Taxonomy" id="185588"/>
    <lineage>
        <taxon>Bacteria</taxon>
        <taxon>Pseudomonadati</taxon>
        <taxon>Pseudomonadota</taxon>
        <taxon>Alphaproteobacteria</taxon>
        <taxon>Rhodobacterales</taxon>
        <taxon>Roseobacteraceae</taxon>
        <taxon>Ruegeria</taxon>
    </lineage>
</organism>
<dbReference type="PANTHER" id="PTHR43298:SF2">
    <property type="entry name" value="FMN_FAD EXPORTER YEEO-RELATED"/>
    <property type="match status" value="1"/>
</dbReference>
<dbReference type="Pfam" id="PF01554">
    <property type="entry name" value="MatE"/>
    <property type="match status" value="2"/>
</dbReference>
<evidence type="ECO:0000256" key="1">
    <source>
        <dbReference type="ARBA" id="ARBA00022448"/>
    </source>
</evidence>
<dbReference type="GO" id="GO:0015297">
    <property type="term" value="F:antiporter activity"/>
    <property type="evidence" value="ECO:0007669"/>
    <property type="project" value="InterPro"/>
</dbReference>
<evidence type="ECO:0000313" key="3">
    <source>
        <dbReference type="EMBL" id="AAN05274.1"/>
    </source>
</evidence>
<dbReference type="InterPro" id="IPR050222">
    <property type="entry name" value="MATE_MdtK"/>
</dbReference>
<evidence type="ECO:0000256" key="2">
    <source>
        <dbReference type="SAM" id="Phobius"/>
    </source>
</evidence>
<feature type="transmembrane region" description="Helical" evidence="2">
    <location>
        <begin position="412"/>
        <end position="433"/>
    </location>
</feature>
<keyword evidence="1" id="KW-0813">Transport</keyword>
<reference evidence="3" key="1">
    <citation type="journal article" date="2003" name="Plasmid">
        <title>Nucleotide sequence based characterizations of two cryptic plasmids from the marine bacterium Ruegeria isolate PR1b.</title>
        <authorList>
            <person name="Zhong Z."/>
            <person name="Caspi R."/>
            <person name="Helinski D."/>
            <person name="Knauf V."/>
            <person name="Sykes S."/>
            <person name="O'Byrne C."/>
            <person name="Shea T.P."/>
            <person name="Wilkinson J.E."/>
            <person name="DeLoughery C."/>
            <person name="Toukdarian A."/>
        </authorList>
    </citation>
    <scope>NUCLEOTIDE SEQUENCE</scope>
    <source>
        <strain evidence="3">PR1b</strain>
        <plasmid evidence="3">pSD25</plasmid>
    </source>
</reference>
<accession>Q8KVY9</accession>
<keyword evidence="3" id="KW-0614">Plasmid</keyword>
<dbReference type="AlphaFoldDB" id="Q8KVY9"/>
<dbReference type="PANTHER" id="PTHR43298">
    <property type="entry name" value="MULTIDRUG RESISTANCE PROTEIN NORM-RELATED"/>
    <property type="match status" value="1"/>
</dbReference>
<feature type="transmembrane region" description="Helical" evidence="2">
    <location>
        <begin position="344"/>
        <end position="363"/>
    </location>
</feature>